<gene>
    <name evidence="3" type="primary">cs1</name>
    <name evidence="3" type="ORF">SNAT2548_LOCUS24930</name>
</gene>
<comment type="caution">
    <text evidence="3">The sequence shown here is derived from an EMBL/GenBank/DDBJ whole genome shotgun (WGS) entry which is preliminary data.</text>
</comment>
<sequence>MPGEAGALEEALAAQRRAEALVTELQNQVAQWLQATRQTMEVALRGFTKLASITGHKVPQAELKFMQAFATSEPTPAEVLKAMKEASPKFEVWVSEALAKYAKGFAKDGAPAPPAEPPAKDDEAAVQEAPKEVVYKGDPKEVQELKRITQKQQEEISKLLLTIDELRKRMENIKVVSLDAGPGVAGTVDNIMEKVGLKDIMEAGLTRNPPVLKGVFERLYSDAIQRIQRYGLIRQQMLLANKAYAAVVEAVASEQEDPRMPDFERLNDTTDATIRGMWYHTEYLFRRACEYAMSQGVEASLVKAQQSLVSEFEAQVTKLASQNVARIRLEGLEGFREDFFDACTTEEDFLWNAVKDPVQTERAVTRSFKLVVKWLPEEVLRSVQRLFADPAAPPALLLSGLPLDTEIPPTPALPGDFRLPVAEAWLLGLARCLGLPYGLLGFYTENARGGLIRDLAPKPGLGGINQPHIDLGFHRDVPKCVSGALSEPDGFILLAARGDPKAGKSREVAQKANQLDGVLNYGWKFAKKQ</sequence>
<evidence type="ECO:0000313" key="3">
    <source>
        <dbReference type="EMBL" id="CAE7453981.1"/>
    </source>
</evidence>
<dbReference type="InterPro" id="IPR042098">
    <property type="entry name" value="TauD-like_sf"/>
</dbReference>
<evidence type="ECO:0000256" key="1">
    <source>
        <dbReference type="ARBA" id="ARBA00023002"/>
    </source>
</evidence>
<keyword evidence="4" id="KW-1185">Reference proteome</keyword>
<dbReference type="EMBL" id="CAJNDS010002374">
    <property type="protein sequence ID" value="CAE7453981.1"/>
    <property type="molecule type" value="Genomic_DNA"/>
</dbReference>
<feature type="coiled-coil region" evidence="2">
    <location>
        <begin position="149"/>
        <end position="176"/>
    </location>
</feature>
<dbReference type="Gene3D" id="3.60.130.10">
    <property type="entry name" value="Clavaminate synthase-like"/>
    <property type="match status" value="1"/>
</dbReference>
<proteinExistence type="predicted"/>
<keyword evidence="1" id="KW-0560">Oxidoreductase</keyword>
<dbReference type="Proteomes" id="UP000604046">
    <property type="component" value="Unassembled WGS sequence"/>
</dbReference>
<dbReference type="AlphaFoldDB" id="A0A812RS53"/>
<dbReference type="GO" id="GO:0016491">
    <property type="term" value="F:oxidoreductase activity"/>
    <property type="evidence" value="ECO:0007669"/>
    <property type="project" value="UniProtKB-KW"/>
</dbReference>
<keyword evidence="2" id="KW-0175">Coiled coil</keyword>
<accession>A0A812RS53</accession>
<dbReference type="OrthoDB" id="429078at2759"/>
<protein>
    <submittedName>
        <fullName evidence="3">Cs1 protein</fullName>
    </submittedName>
</protein>
<reference evidence="3" key="1">
    <citation type="submission" date="2021-02" db="EMBL/GenBank/DDBJ databases">
        <authorList>
            <person name="Dougan E. K."/>
            <person name="Rhodes N."/>
            <person name="Thang M."/>
            <person name="Chan C."/>
        </authorList>
    </citation>
    <scope>NUCLEOTIDE SEQUENCE</scope>
</reference>
<name>A0A812RS53_9DINO</name>
<organism evidence="3 4">
    <name type="scientific">Symbiodinium natans</name>
    <dbReference type="NCBI Taxonomy" id="878477"/>
    <lineage>
        <taxon>Eukaryota</taxon>
        <taxon>Sar</taxon>
        <taxon>Alveolata</taxon>
        <taxon>Dinophyceae</taxon>
        <taxon>Suessiales</taxon>
        <taxon>Symbiodiniaceae</taxon>
        <taxon>Symbiodinium</taxon>
    </lineage>
</organism>
<evidence type="ECO:0000313" key="4">
    <source>
        <dbReference type="Proteomes" id="UP000604046"/>
    </source>
</evidence>
<feature type="coiled-coil region" evidence="2">
    <location>
        <begin position="8"/>
        <end position="35"/>
    </location>
</feature>
<evidence type="ECO:0000256" key="2">
    <source>
        <dbReference type="SAM" id="Coils"/>
    </source>
</evidence>